<dbReference type="EMBL" id="FXXI01000003">
    <property type="protein sequence ID" value="SMS01141.1"/>
    <property type="molecule type" value="Genomic_DNA"/>
</dbReference>
<dbReference type="Gene3D" id="3.30.70.1150">
    <property type="entry name" value="ACT-like. Chain A, domain 2"/>
    <property type="match status" value="1"/>
</dbReference>
<dbReference type="NCBIfam" id="NF002815">
    <property type="entry name" value="PRK02967.1"/>
    <property type="match status" value="1"/>
</dbReference>
<dbReference type="InterPro" id="IPR010985">
    <property type="entry name" value="Ribbon_hlx_hlx"/>
</dbReference>
<dbReference type="HAMAP" id="MF_00476">
    <property type="entry name" value="NikR"/>
    <property type="match status" value="1"/>
</dbReference>
<feature type="binding site" evidence="8">
    <location>
        <position position="76"/>
    </location>
    <ligand>
        <name>Ni(2+)</name>
        <dbReference type="ChEBI" id="CHEBI:49786"/>
    </ligand>
</feature>
<dbReference type="InterPro" id="IPR002145">
    <property type="entry name" value="CopG"/>
</dbReference>
<dbReference type="OrthoDB" id="9806294at2"/>
<dbReference type="Gene3D" id="1.10.1220.10">
    <property type="entry name" value="Met repressor-like"/>
    <property type="match status" value="1"/>
</dbReference>
<evidence type="ECO:0000256" key="7">
    <source>
        <dbReference type="ARBA" id="ARBA00024723"/>
    </source>
</evidence>
<accession>A0A1Y6IVT6</accession>
<proteinExistence type="inferred from homology"/>
<keyword evidence="6 8" id="KW-0804">Transcription</keyword>
<dbReference type="RefSeq" id="WP_087481157.1">
    <property type="nucleotide sequence ID" value="NZ_AP024884.1"/>
</dbReference>
<protein>
    <recommendedName>
        <fullName evidence="8">Putative nickel-responsive regulator</fullName>
    </recommendedName>
</protein>
<dbReference type="InterPro" id="IPR027271">
    <property type="entry name" value="Acetolactate_synth/TF_NikR_C"/>
</dbReference>
<dbReference type="AlphaFoldDB" id="A0A1Y6IVT6"/>
<dbReference type="InterPro" id="IPR045865">
    <property type="entry name" value="ACT-like_dom_sf"/>
</dbReference>
<keyword evidence="3 8" id="KW-0479">Metal-binding</keyword>
<evidence type="ECO:0000256" key="1">
    <source>
        <dbReference type="ARBA" id="ARBA00008478"/>
    </source>
</evidence>
<organism evidence="12 13">
    <name type="scientific">Vibrio mangrovi</name>
    <dbReference type="NCBI Taxonomy" id="474394"/>
    <lineage>
        <taxon>Bacteria</taxon>
        <taxon>Pseudomonadati</taxon>
        <taxon>Pseudomonadota</taxon>
        <taxon>Gammaproteobacteria</taxon>
        <taxon>Vibrionales</taxon>
        <taxon>Vibrionaceae</taxon>
        <taxon>Vibrio</taxon>
    </lineage>
</organism>
<evidence type="ECO:0000256" key="5">
    <source>
        <dbReference type="ARBA" id="ARBA00023125"/>
    </source>
</evidence>
<dbReference type="GO" id="GO:0003700">
    <property type="term" value="F:DNA-binding transcription factor activity"/>
    <property type="evidence" value="ECO:0007669"/>
    <property type="project" value="UniProtKB-UniRule"/>
</dbReference>
<dbReference type="PANTHER" id="PTHR34719:SF2">
    <property type="entry name" value="NICKEL-RESPONSIVE REGULATOR"/>
    <property type="match status" value="1"/>
</dbReference>
<evidence type="ECO:0000259" key="10">
    <source>
        <dbReference type="Pfam" id="PF08753"/>
    </source>
</evidence>
<feature type="binding site" evidence="8">
    <location>
        <position position="95"/>
    </location>
    <ligand>
        <name>Ni(2+)</name>
        <dbReference type="ChEBI" id="CHEBI:49786"/>
    </ligand>
</feature>
<keyword evidence="14" id="KW-1185">Reference proteome</keyword>
<evidence type="ECO:0000256" key="8">
    <source>
        <dbReference type="HAMAP-Rule" id="MF_00476"/>
    </source>
</evidence>
<dbReference type="InterPro" id="IPR013321">
    <property type="entry name" value="Arc_rbn_hlx_hlx"/>
</dbReference>
<feature type="binding site" evidence="8">
    <location>
        <position position="87"/>
    </location>
    <ligand>
        <name>Ni(2+)</name>
        <dbReference type="ChEBI" id="CHEBI:49786"/>
    </ligand>
</feature>
<dbReference type="CDD" id="cd22231">
    <property type="entry name" value="RHH_NikR_HicB-like"/>
    <property type="match status" value="1"/>
</dbReference>
<dbReference type="GO" id="GO:0016151">
    <property type="term" value="F:nickel cation binding"/>
    <property type="evidence" value="ECO:0007669"/>
    <property type="project" value="UniProtKB-UniRule"/>
</dbReference>
<evidence type="ECO:0000256" key="2">
    <source>
        <dbReference type="ARBA" id="ARBA00022596"/>
    </source>
</evidence>
<evidence type="ECO:0000256" key="6">
    <source>
        <dbReference type="ARBA" id="ARBA00023163"/>
    </source>
</evidence>
<dbReference type="InterPro" id="IPR014160">
    <property type="entry name" value="Nickel_NikR_proteobac"/>
</dbReference>
<dbReference type="GO" id="GO:0003677">
    <property type="term" value="F:DNA binding"/>
    <property type="evidence" value="ECO:0007669"/>
    <property type="project" value="UniProtKB-KW"/>
</dbReference>
<feature type="domain" description="Transcription factor NikR nickel binding C-terminal" evidence="10">
    <location>
        <begin position="54"/>
        <end position="128"/>
    </location>
</feature>
<dbReference type="InterPro" id="IPR014864">
    <property type="entry name" value="TF_NikR_Ni-bd_C"/>
</dbReference>
<dbReference type="InterPro" id="IPR050192">
    <property type="entry name" value="CopG/NikR_regulator"/>
</dbReference>
<evidence type="ECO:0000313" key="14">
    <source>
        <dbReference type="Proteomes" id="UP001283366"/>
    </source>
</evidence>
<dbReference type="NCBIfam" id="TIGR02793">
    <property type="entry name" value="nikR"/>
    <property type="match status" value="1"/>
</dbReference>
<feature type="domain" description="Ribbon-helix-helix protein CopG" evidence="9">
    <location>
        <begin position="3"/>
        <end position="42"/>
    </location>
</feature>
<comment type="function">
    <text evidence="8">Transcriptional regulator.</text>
</comment>
<comment type="function">
    <text evidence="7">Transcriptional repressor of the nikABCDE operon. Is active in the presence of excessive concentrations of intracellular nickel.</text>
</comment>
<evidence type="ECO:0000313" key="12">
    <source>
        <dbReference type="EMBL" id="SMS01141.1"/>
    </source>
</evidence>
<evidence type="ECO:0000313" key="13">
    <source>
        <dbReference type="Proteomes" id="UP000196125"/>
    </source>
</evidence>
<reference evidence="11 14" key="2">
    <citation type="submission" date="2023-11" db="EMBL/GenBank/DDBJ databases">
        <title>Plant-associative lifestyle of Vibrio porteresiae and its evolutionary dynamics.</title>
        <authorList>
            <person name="Rameshkumar N."/>
            <person name="Kirti K."/>
        </authorList>
    </citation>
    <scope>NUCLEOTIDE SEQUENCE [LARGE SCALE GENOMIC DNA]</scope>
    <source>
        <strain evidence="11 14">MSSRF38</strain>
    </source>
</reference>
<feature type="binding site" evidence="8">
    <location>
        <position position="89"/>
    </location>
    <ligand>
        <name>Ni(2+)</name>
        <dbReference type="ChEBI" id="CHEBI:49786"/>
    </ligand>
</feature>
<evidence type="ECO:0000256" key="4">
    <source>
        <dbReference type="ARBA" id="ARBA00023015"/>
    </source>
</evidence>
<dbReference type="Proteomes" id="UP000196125">
    <property type="component" value="Unassembled WGS sequence"/>
</dbReference>
<evidence type="ECO:0000259" key="9">
    <source>
        <dbReference type="Pfam" id="PF01402"/>
    </source>
</evidence>
<dbReference type="SUPFAM" id="SSF55021">
    <property type="entry name" value="ACT-like"/>
    <property type="match status" value="1"/>
</dbReference>
<dbReference type="PANTHER" id="PTHR34719">
    <property type="entry name" value="NICKEL-RESPONSIVE REGULATOR"/>
    <property type="match status" value="1"/>
</dbReference>
<evidence type="ECO:0000256" key="3">
    <source>
        <dbReference type="ARBA" id="ARBA00022723"/>
    </source>
</evidence>
<dbReference type="EMBL" id="JAWRCO010000002">
    <property type="protein sequence ID" value="MDW6004850.1"/>
    <property type="molecule type" value="Genomic_DNA"/>
</dbReference>
<keyword evidence="5 8" id="KW-0238">DNA-binding</keyword>
<dbReference type="NCBIfam" id="NF003381">
    <property type="entry name" value="PRK04460.1"/>
    <property type="match status" value="1"/>
</dbReference>
<keyword evidence="4 8" id="KW-0805">Transcription regulation</keyword>
<dbReference type="GO" id="GO:0010045">
    <property type="term" value="P:response to nickel cation"/>
    <property type="evidence" value="ECO:0007669"/>
    <property type="project" value="InterPro"/>
</dbReference>
<evidence type="ECO:0000313" key="11">
    <source>
        <dbReference type="EMBL" id="MDW6004850.1"/>
    </source>
</evidence>
<comment type="cofactor">
    <cofactor evidence="8">
        <name>Ni(2+)</name>
        <dbReference type="ChEBI" id="CHEBI:49786"/>
    </cofactor>
    <text evidence="8">Binds 1 nickel ion per subunit.</text>
</comment>
<reference evidence="12 13" key="1">
    <citation type="submission" date="2017-05" db="EMBL/GenBank/DDBJ databases">
        <authorList>
            <person name="Song R."/>
            <person name="Chenine A.L."/>
            <person name="Ruprecht R.M."/>
        </authorList>
    </citation>
    <scope>NUCLEOTIDE SEQUENCE [LARGE SCALE GENOMIC DNA]</scope>
    <source>
        <strain evidence="12 13">CECT 7927</strain>
    </source>
</reference>
<dbReference type="InterPro" id="IPR022988">
    <property type="entry name" value="Ni_resp_reg_NikR"/>
</dbReference>
<gene>
    <name evidence="12" type="primary">nikR</name>
    <name evidence="11" type="ORF">SBX37_18480</name>
    <name evidence="12" type="ORF">VIM7927_02418</name>
</gene>
<name>A0A1Y6IVT6_9VIBR</name>
<sequence length="141" mass="16404">MQRITITIDDDLIEHLDQMIEQRGYTSRSEGLRDLVRDSLLRDQQEDDNQPCLGVLSYLYEHNTRELARRLTATHHEHHDLSVSTLHMHVNHDDCLEVNILKGPRQKLQHFADSVISQRGVNHGSLRVIPVPDEEKHTHHS</sequence>
<dbReference type="Pfam" id="PF01402">
    <property type="entry name" value="RHH_1"/>
    <property type="match status" value="1"/>
</dbReference>
<dbReference type="Pfam" id="PF08753">
    <property type="entry name" value="NikR_C"/>
    <property type="match status" value="1"/>
</dbReference>
<keyword evidence="2 8" id="KW-0533">Nickel</keyword>
<dbReference type="Proteomes" id="UP001283366">
    <property type="component" value="Unassembled WGS sequence"/>
</dbReference>
<comment type="similarity">
    <text evidence="1 8">Belongs to the transcriptional regulatory CopG/NikR family.</text>
</comment>
<dbReference type="SUPFAM" id="SSF47598">
    <property type="entry name" value="Ribbon-helix-helix"/>
    <property type="match status" value="1"/>
</dbReference>